<reference evidence="2 3" key="1">
    <citation type="submission" date="2015-02" db="EMBL/GenBank/DDBJ databases">
        <title>Draft genome sequences of ten Microbacterium spp. with emphasis on heavy metal contaminated environments.</title>
        <authorList>
            <person name="Corretto E."/>
        </authorList>
    </citation>
    <scope>NUCLEOTIDE SEQUENCE [LARGE SCALE GENOMIC DNA]</scope>
    <source>
        <strain evidence="2 3">SA35</strain>
    </source>
</reference>
<feature type="transmembrane region" description="Helical" evidence="1">
    <location>
        <begin position="168"/>
        <end position="187"/>
    </location>
</feature>
<dbReference type="PANTHER" id="PTHR34821:SF2">
    <property type="entry name" value="INNER MEMBRANE PROTEIN YDCZ"/>
    <property type="match status" value="1"/>
</dbReference>
<dbReference type="STRING" id="273678.RS84_00158"/>
<organism evidence="2 3">
    <name type="scientific">Microbacterium hydrocarbonoxydans</name>
    <dbReference type="NCBI Taxonomy" id="273678"/>
    <lineage>
        <taxon>Bacteria</taxon>
        <taxon>Bacillati</taxon>
        <taxon>Actinomycetota</taxon>
        <taxon>Actinomycetes</taxon>
        <taxon>Micrococcales</taxon>
        <taxon>Microbacteriaceae</taxon>
        <taxon>Microbacterium</taxon>
    </lineage>
</organism>
<evidence type="ECO:0000256" key="1">
    <source>
        <dbReference type="SAM" id="Phobius"/>
    </source>
</evidence>
<dbReference type="EMBL" id="JYJB01000003">
    <property type="protein sequence ID" value="KJL49446.1"/>
    <property type="molecule type" value="Genomic_DNA"/>
</dbReference>
<keyword evidence="1" id="KW-1133">Transmembrane helix</keyword>
<evidence type="ECO:0000313" key="3">
    <source>
        <dbReference type="Proteomes" id="UP000033900"/>
    </source>
</evidence>
<dbReference type="RefSeq" id="WP_045255847.1">
    <property type="nucleotide sequence ID" value="NZ_JYJB01000003.1"/>
</dbReference>
<dbReference type="AlphaFoldDB" id="A0A0M2HRX1"/>
<accession>A0A0M2HRX1</accession>
<feature type="transmembrane region" description="Helical" evidence="1">
    <location>
        <begin position="235"/>
        <end position="254"/>
    </location>
</feature>
<keyword evidence="1" id="KW-0812">Transmembrane</keyword>
<feature type="transmembrane region" description="Helical" evidence="1">
    <location>
        <begin position="43"/>
        <end position="62"/>
    </location>
</feature>
<protein>
    <recommendedName>
        <fullName evidence="4">Transporter family-2 protein</fullName>
    </recommendedName>
</protein>
<feature type="transmembrane region" description="Helical" evidence="1">
    <location>
        <begin position="108"/>
        <end position="126"/>
    </location>
</feature>
<dbReference type="PATRIC" id="fig|273678.4.peg.149"/>
<name>A0A0M2HRX1_9MICO</name>
<keyword evidence="3" id="KW-1185">Reference proteome</keyword>
<dbReference type="Proteomes" id="UP000033900">
    <property type="component" value="Unassembled WGS sequence"/>
</dbReference>
<comment type="caution">
    <text evidence="2">The sequence shown here is derived from an EMBL/GenBank/DDBJ whole genome shotgun (WGS) entry which is preliminary data.</text>
</comment>
<gene>
    <name evidence="2" type="ORF">RS84_00158</name>
</gene>
<feature type="transmembrane region" description="Helical" evidence="1">
    <location>
        <begin position="83"/>
        <end position="102"/>
    </location>
</feature>
<dbReference type="PANTHER" id="PTHR34821">
    <property type="entry name" value="INNER MEMBRANE PROTEIN YDCZ"/>
    <property type="match status" value="1"/>
</dbReference>
<dbReference type="GO" id="GO:0005886">
    <property type="term" value="C:plasma membrane"/>
    <property type="evidence" value="ECO:0007669"/>
    <property type="project" value="TreeGrafter"/>
</dbReference>
<evidence type="ECO:0008006" key="4">
    <source>
        <dbReference type="Google" id="ProtNLM"/>
    </source>
</evidence>
<evidence type="ECO:0000313" key="2">
    <source>
        <dbReference type="EMBL" id="KJL49446.1"/>
    </source>
</evidence>
<feature type="transmembrane region" description="Helical" evidence="1">
    <location>
        <begin position="133"/>
        <end position="156"/>
    </location>
</feature>
<feature type="transmembrane region" description="Helical" evidence="1">
    <location>
        <begin position="261"/>
        <end position="283"/>
    </location>
</feature>
<proteinExistence type="predicted"/>
<sequence length="316" mass="32119">MTAKRPLPTPVALGGAVAIGVMTAVQARVNGVLGVEVDNGIVAGFISFAVGLLILIVVIPCIPSARRGAARLWRGVRARTIPFWMLLGGTCGALTVSTQGITAGVLGVSLFTVGVVAGQTLHGLVLDRLGVGPAGVVAVTPGRVLGGVFALGAVAISLSGDVLAEAPLWMLLLPFAAGVGIAWQSAANGRLAQRVQSPMAATLMSFIGGVIALALAAGVSILIRGLPQQPPADPWLYLGGLLGFAYILLGAFIVAHTGVLLMGLGSVLGQLTASVLIDLLWPADAGPQLWQLVAMITVAVLSVVVAVPRRRRPRNG</sequence>
<dbReference type="Pfam" id="PF04657">
    <property type="entry name" value="DMT_YdcZ"/>
    <property type="match status" value="2"/>
</dbReference>
<feature type="transmembrane region" description="Helical" evidence="1">
    <location>
        <begin position="199"/>
        <end position="223"/>
    </location>
</feature>
<keyword evidence="1" id="KW-0472">Membrane</keyword>
<feature type="transmembrane region" description="Helical" evidence="1">
    <location>
        <begin position="289"/>
        <end position="307"/>
    </location>
</feature>
<dbReference type="InterPro" id="IPR006750">
    <property type="entry name" value="YdcZ"/>
</dbReference>
<dbReference type="OrthoDB" id="6463253at2"/>